<feature type="domain" description="Aminotransferase class I/classII large" evidence="9">
    <location>
        <begin position="62"/>
        <end position="408"/>
    </location>
</feature>
<evidence type="ECO:0000256" key="3">
    <source>
        <dbReference type="ARBA" id="ARBA00012753"/>
    </source>
</evidence>
<evidence type="ECO:0000313" key="10">
    <source>
        <dbReference type="EMBL" id="TLX42089.1"/>
    </source>
</evidence>
<dbReference type="GeneID" id="95774686"/>
<dbReference type="SUPFAM" id="SSF53383">
    <property type="entry name" value="PLP-dependent transferases"/>
    <property type="match status" value="1"/>
</dbReference>
<dbReference type="GO" id="GO:0006520">
    <property type="term" value="P:amino acid metabolic process"/>
    <property type="evidence" value="ECO:0007669"/>
    <property type="project" value="InterPro"/>
</dbReference>
<dbReference type="Pfam" id="PF00155">
    <property type="entry name" value="Aminotran_1_2"/>
    <property type="match status" value="1"/>
</dbReference>
<evidence type="ECO:0000256" key="5">
    <source>
        <dbReference type="ARBA" id="ARBA00022679"/>
    </source>
</evidence>
<dbReference type="InterPro" id="IPR015424">
    <property type="entry name" value="PyrdxlP-dep_Trfase"/>
</dbReference>
<dbReference type="AlphaFoldDB" id="A0A6C1KCU7"/>
<dbReference type="Proteomes" id="UP000305131">
    <property type="component" value="Unassembled WGS sequence"/>
</dbReference>
<name>A0A6C1KCU7_XANAU</name>
<comment type="catalytic activity">
    <reaction evidence="7">
        <text>L-aspartate + 2-oxoglutarate = oxaloacetate + L-glutamate</text>
        <dbReference type="Rhea" id="RHEA:21824"/>
        <dbReference type="ChEBI" id="CHEBI:16452"/>
        <dbReference type="ChEBI" id="CHEBI:16810"/>
        <dbReference type="ChEBI" id="CHEBI:29985"/>
        <dbReference type="ChEBI" id="CHEBI:29991"/>
        <dbReference type="EC" id="2.6.1.1"/>
    </reaction>
</comment>
<dbReference type="OrthoDB" id="9804407at2"/>
<comment type="similarity">
    <text evidence="2">Belongs to the class-I pyridoxal-phosphate-dependent aminotransferase family.</text>
</comment>
<dbReference type="PANTHER" id="PTHR46383:SF2">
    <property type="entry name" value="AMINOTRANSFERASE"/>
    <property type="match status" value="1"/>
</dbReference>
<dbReference type="GO" id="GO:0030170">
    <property type="term" value="F:pyridoxal phosphate binding"/>
    <property type="evidence" value="ECO:0007669"/>
    <property type="project" value="InterPro"/>
</dbReference>
<evidence type="ECO:0000256" key="1">
    <source>
        <dbReference type="ARBA" id="ARBA00001933"/>
    </source>
</evidence>
<keyword evidence="4 10" id="KW-0032">Aminotransferase</keyword>
<proteinExistence type="inferred from homology"/>
<keyword evidence="6" id="KW-0663">Pyridoxal phosphate</keyword>
<evidence type="ECO:0000256" key="6">
    <source>
        <dbReference type="ARBA" id="ARBA00022898"/>
    </source>
</evidence>
<comment type="caution">
    <text evidence="10">The sequence shown here is derived from an EMBL/GenBank/DDBJ whole genome shotgun (WGS) entry which is preliminary data.</text>
</comment>
<accession>A0A6C1KCU7</accession>
<keyword evidence="5 10" id="KW-0808">Transferase</keyword>
<evidence type="ECO:0000259" key="9">
    <source>
        <dbReference type="Pfam" id="PF00155"/>
    </source>
</evidence>
<dbReference type="PANTHER" id="PTHR46383">
    <property type="entry name" value="ASPARTATE AMINOTRANSFERASE"/>
    <property type="match status" value="1"/>
</dbReference>
<dbReference type="EC" id="2.6.1.1" evidence="3"/>
<evidence type="ECO:0000256" key="4">
    <source>
        <dbReference type="ARBA" id="ARBA00022576"/>
    </source>
</evidence>
<dbReference type="InterPro" id="IPR015421">
    <property type="entry name" value="PyrdxlP-dep_Trfase_major"/>
</dbReference>
<evidence type="ECO:0000313" key="11">
    <source>
        <dbReference type="Proteomes" id="UP000305131"/>
    </source>
</evidence>
<dbReference type="EMBL" id="VAUP01000031">
    <property type="protein sequence ID" value="TLX42089.1"/>
    <property type="molecule type" value="Genomic_DNA"/>
</dbReference>
<dbReference type="InterPro" id="IPR004839">
    <property type="entry name" value="Aminotransferase_I/II_large"/>
</dbReference>
<feature type="region of interest" description="Disordered" evidence="8">
    <location>
        <begin position="1"/>
        <end position="26"/>
    </location>
</feature>
<organism evidence="10 11">
    <name type="scientific">Xanthobacter autotrophicus</name>
    <dbReference type="NCBI Taxonomy" id="280"/>
    <lineage>
        <taxon>Bacteria</taxon>
        <taxon>Pseudomonadati</taxon>
        <taxon>Pseudomonadota</taxon>
        <taxon>Alphaproteobacteria</taxon>
        <taxon>Hyphomicrobiales</taxon>
        <taxon>Xanthobacteraceae</taxon>
        <taxon>Xanthobacter</taxon>
    </lineage>
</organism>
<dbReference type="InterPro" id="IPR015422">
    <property type="entry name" value="PyrdxlP-dep_Trfase_small"/>
</dbReference>
<dbReference type="RefSeq" id="WP_138400230.1">
    <property type="nucleotide sequence ID" value="NZ_JBAFVI010000010.1"/>
</dbReference>
<dbReference type="NCBIfam" id="NF004770">
    <property type="entry name" value="PRK06108.1"/>
    <property type="match status" value="1"/>
</dbReference>
<comment type="cofactor">
    <cofactor evidence="1">
        <name>pyridoxal 5'-phosphate</name>
        <dbReference type="ChEBI" id="CHEBI:597326"/>
    </cofactor>
</comment>
<dbReference type="CDD" id="cd00609">
    <property type="entry name" value="AAT_like"/>
    <property type="match status" value="1"/>
</dbReference>
<gene>
    <name evidence="10" type="ORF">FBQ73_14620</name>
</gene>
<dbReference type="GO" id="GO:0004069">
    <property type="term" value="F:L-aspartate:2-oxoglutarate aminotransferase activity"/>
    <property type="evidence" value="ECO:0007669"/>
    <property type="project" value="UniProtKB-EC"/>
</dbReference>
<reference evidence="10 11" key="1">
    <citation type="submission" date="2019-05" db="EMBL/GenBank/DDBJ databases">
        <authorList>
            <person name="Zhou X."/>
        </authorList>
    </citation>
    <scope>NUCLEOTIDE SEQUENCE [LARGE SCALE GENOMIC DNA]</scope>
    <source>
        <strain evidence="10 11">DSM 432</strain>
    </source>
</reference>
<evidence type="ECO:0000256" key="2">
    <source>
        <dbReference type="ARBA" id="ARBA00007441"/>
    </source>
</evidence>
<dbReference type="Gene3D" id="3.90.1150.10">
    <property type="entry name" value="Aspartate Aminotransferase, domain 1"/>
    <property type="match status" value="1"/>
</dbReference>
<protein>
    <recommendedName>
        <fullName evidence="3">aspartate transaminase</fullName>
        <ecNumber evidence="3">2.6.1.1</ecNumber>
    </recommendedName>
</protein>
<dbReference type="InterPro" id="IPR050596">
    <property type="entry name" value="AspAT/PAT-like"/>
</dbReference>
<evidence type="ECO:0000256" key="7">
    <source>
        <dbReference type="ARBA" id="ARBA00049185"/>
    </source>
</evidence>
<dbReference type="Gene3D" id="3.40.640.10">
    <property type="entry name" value="Type I PLP-dependent aspartate aminotransferase-like (Major domain)"/>
    <property type="match status" value="1"/>
</dbReference>
<sequence>MNSRAFPAPEDPSAHSASAHLPLTPVGAGEDPYLERVRDHIRTLPESGIVEVMNYGRDRPGMIPLWAGEGDVATPPFICEAAATALHAGETFYTWQRGLPELRGAIARYMARTYGVTENPDRYFVTGSGMQAIHIALAMAVGAGDEVIIPSPSWPNAAAAAQKAGARPVYVPFAYGKDGFSLDHERLAEAITPRTRAIFLNTPANPTGFVATHDDLRAVLALARRHGLWIIADEIYGRFYYGDAPRAPSFHDVMDEGDHILFVQTFSKNWAMTGWRVGWIEADPRLGQVIENLIQYSTSGVAAFMQRGAVAALDQGEDFVAAQIARARKGRDLVADALIATGKVDLVKPPGAFYLFFGIEGRSDVRSLGLTLVDEANVGLAPGTAFGPGGEGFMRLCFARGDAQLAEASRRLVAWLQGDGLTGAGAA</sequence>
<evidence type="ECO:0000256" key="8">
    <source>
        <dbReference type="SAM" id="MobiDB-lite"/>
    </source>
</evidence>